<sequence>MKKNIQYLLLGVLALMSSCQDPEYVLPTAERQGITSLTALFTSGPYVDKEAVVYTIADASVDKYVIPIPWFYPEDSENETAEYMKTMRVQAKLAPNCTINPVLTILDLTKENYFTYTDAQGYKKQICITGERVKSNKCQLLSFSIPAEDISGIIDEEHKTVSLISAEDLSSCLAEYSLSSHATMSPDPKTEALDFNSPVELTVIAHDGVTKQTYTVQKAVPDKIPYGYRKGSETELFKLDMGVIGLPWTSANSPSLAVNGNNLVVCLGDGSTAPTYYNASTGSKIGNMTLGSVGVASLGCVTSDSKGNILLATKAANGKSFSIYKTSSVTTVPTLLISYTNNTSLDMGTKVSVQGDINTNAAIIATCDGTASSGSNTFVRWIITDGVLGSPEVVSVNGVGYWGSPVSNTKVVTKGTTAQSDYFLSYYDPNVLYWVNGTSNNASKSLSNSDNGNSWAMNNNCLDARTFNNAQYLVLVSTAHFPQWGGTPYLYMYDVTSDGSFTGTVSTSDALTFNPSLSSFGSADGVAATGDVLFAPTTDGYKLRLYYVDNNCKIIGGYEFDCIDK</sequence>
<dbReference type="RefSeq" id="WP_011107272.1">
    <property type="nucleotide sequence ID" value="NZ_BQNN01000001.1"/>
</dbReference>
<evidence type="ECO:0000259" key="1">
    <source>
        <dbReference type="Pfam" id="PF16410"/>
    </source>
</evidence>
<gene>
    <name evidence="5" type="ORF">DW780_25540</name>
    <name evidence="3" type="ORF">GAN75_26430</name>
    <name evidence="4" type="ORF">GAN91_26435</name>
    <name evidence="2" type="ORF">GAO51_27945</name>
    <name evidence="6" type="ORF">KQP68_01305</name>
    <name evidence="7" type="ORF">KQP74_00460</name>
</gene>
<evidence type="ECO:0000313" key="8">
    <source>
        <dbReference type="Proteomes" id="UP000284785"/>
    </source>
</evidence>
<name>A0A0P0FFG1_BACT4</name>
<dbReference type="EMBL" id="CP083680">
    <property type="protein sequence ID" value="UYU66944.1"/>
    <property type="molecule type" value="Genomic_DNA"/>
</dbReference>
<dbReference type="OMA" id="YEFDCID"/>
<dbReference type="EMBL" id="CP083685">
    <property type="protein sequence ID" value="UYU91140.1"/>
    <property type="molecule type" value="Genomic_DNA"/>
</dbReference>
<protein>
    <submittedName>
        <fullName evidence="2">DUF5018 domain-containing protein</fullName>
    </submittedName>
</protein>
<organism evidence="2 11">
    <name type="scientific">Bacteroides thetaiotaomicron</name>
    <dbReference type="NCBI Taxonomy" id="818"/>
    <lineage>
        <taxon>Bacteria</taxon>
        <taxon>Pseudomonadati</taxon>
        <taxon>Bacteroidota</taxon>
        <taxon>Bacteroidia</taxon>
        <taxon>Bacteroidales</taxon>
        <taxon>Bacteroidaceae</taxon>
        <taxon>Bacteroides</taxon>
    </lineage>
</organism>
<reference evidence="9 10" key="2">
    <citation type="journal article" date="2019" name="Nat. Med.">
        <title>A library of human gut bacterial isolates paired with longitudinal multiomics data enables mechanistic microbiome research.</title>
        <authorList>
            <person name="Poyet M."/>
            <person name="Groussin M."/>
            <person name="Gibbons S.M."/>
            <person name="Avila-Pacheco J."/>
            <person name="Jiang X."/>
            <person name="Kearney S.M."/>
            <person name="Perrotta A.R."/>
            <person name="Berdy B."/>
            <person name="Zhao S."/>
            <person name="Lieberman T.D."/>
            <person name="Swanson P.K."/>
            <person name="Smith M."/>
            <person name="Roesemann S."/>
            <person name="Alexander J.E."/>
            <person name="Rich S.A."/>
            <person name="Livny J."/>
            <person name="Vlamakis H."/>
            <person name="Clish C."/>
            <person name="Bullock K."/>
            <person name="Deik A."/>
            <person name="Scott J."/>
            <person name="Pierce K.A."/>
            <person name="Xavier R.J."/>
            <person name="Alm E.J."/>
        </authorList>
    </citation>
    <scope>NUCLEOTIDE SEQUENCE [LARGE SCALE GENOMIC DNA]</scope>
    <source>
        <strain evidence="3 9">BIOML-A160</strain>
        <strain evidence="4 10">BIOML-A162</strain>
        <strain evidence="2 11">BIOML-A188</strain>
    </source>
</reference>
<proteinExistence type="predicted"/>
<dbReference type="Proteomes" id="UP000440614">
    <property type="component" value="Unassembled WGS sequence"/>
</dbReference>
<dbReference type="InterPro" id="IPR032186">
    <property type="entry name" value="DUF5018"/>
</dbReference>
<dbReference type="EMBL" id="QSJP01000036">
    <property type="protein sequence ID" value="RHD80848.1"/>
    <property type="molecule type" value="Genomic_DNA"/>
</dbReference>
<evidence type="ECO:0000313" key="4">
    <source>
        <dbReference type="EMBL" id="KAB4470351.1"/>
    </source>
</evidence>
<dbReference type="Pfam" id="PF16410">
    <property type="entry name" value="DUF5018"/>
    <property type="match status" value="1"/>
</dbReference>
<dbReference type="Proteomes" id="UP000436858">
    <property type="component" value="Unassembled WGS sequence"/>
</dbReference>
<feature type="domain" description="DUF5018" evidence="1">
    <location>
        <begin position="6"/>
        <end position="357"/>
    </location>
</feature>
<evidence type="ECO:0000313" key="10">
    <source>
        <dbReference type="Proteomes" id="UP000436858"/>
    </source>
</evidence>
<dbReference type="EMBL" id="WCRY01000049">
    <property type="protein sequence ID" value="KAB4470351.1"/>
    <property type="molecule type" value="Genomic_DNA"/>
</dbReference>
<evidence type="ECO:0000313" key="9">
    <source>
        <dbReference type="Proteomes" id="UP000436825"/>
    </source>
</evidence>
<evidence type="ECO:0000313" key="5">
    <source>
        <dbReference type="EMBL" id="RHD80848.1"/>
    </source>
</evidence>
<accession>A0A0P0FFG1</accession>
<reference evidence="5 8" key="1">
    <citation type="submission" date="2018-08" db="EMBL/GenBank/DDBJ databases">
        <title>A genome reference for cultivated species of the human gut microbiota.</title>
        <authorList>
            <person name="Zou Y."/>
            <person name="Xue W."/>
            <person name="Luo G."/>
        </authorList>
    </citation>
    <scope>NUCLEOTIDE SEQUENCE [LARGE SCALE GENOMIC DNA]</scope>
    <source>
        <strain evidence="5 8">AM30-26</strain>
    </source>
</reference>
<dbReference type="GeneID" id="60926399"/>
<evidence type="ECO:0000313" key="6">
    <source>
        <dbReference type="EMBL" id="UYU66944.1"/>
    </source>
</evidence>
<evidence type="ECO:0000313" key="12">
    <source>
        <dbReference type="Proteomes" id="UP001156218"/>
    </source>
</evidence>
<dbReference type="EMBL" id="WCRW01000034">
    <property type="protein sequence ID" value="KAB4450155.1"/>
    <property type="molecule type" value="Genomic_DNA"/>
</dbReference>
<dbReference type="AlphaFoldDB" id="A0A0P0FFG1"/>
<evidence type="ECO:0000313" key="7">
    <source>
        <dbReference type="EMBL" id="UYU91140.1"/>
    </source>
</evidence>
<dbReference type="PROSITE" id="PS51257">
    <property type="entry name" value="PROKAR_LIPOPROTEIN"/>
    <property type="match status" value="1"/>
</dbReference>
<evidence type="ECO:0000313" key="3">
    <source>
        <dbReference type="EMBL" id="KAB4450155.1"/>
    </source>
</evidence>
<dbReference type="KEGG" id="btho:Btheta7330_02936"/>
<dbReference type="Proteomes" id="UP001156218">
    <property type="component" value="Chromosome"/>
</dbReference>
<evidence type="ECO:0000313" key="2">
    <source>
        <dbReference type="EMBL" id="KAB4304616.1"/>
    </source>
</evidence>
<evidence type="ECO:0000313" key="11">
    <source>
        <dbReference type="Proteomes" id="UP000440614"/>
    </source>
</evidence>
<dbReference type="EMBL" id="WCSY01000046">
    <property type="protein sequence ID" value="KAB4304616.1"/>
    <property type="molecule type" value="Genomic_DNA"/>
</dbReference>
<dbReference type="Gene3D" id="2.60.40.2340">
    <property type="match status" value="1"/>
</dbReference>
<dbReference type="Proteomes" id="UP001162960">
    <property type="component" value="Chromosome"/>
</dbReference>
<reference evidence="6 12" key="3">
    <citation type="submission" date="2021-06" db="EMBL/GenBank/DDBJ databases">
        <title>Interrogation of the integrated mobile genetic elements in gut-associated Bacteroides with a consensus prediction approach.</title>
        <authorList>
            <person name="Campbell D.E."/>
            <person name="Leigh J.R."/>
            <person name="Kim T."/>
            <person name="England W."/>
            <person name="Whitaker R.J."/>
            <person name="Degnan P.H."/>
        </authorList>
    </citation>
    <scope>NUCLEOTIDE SEQUENCE</scope>
    <source>
        <strain evidence="7">VPI-3443</strain>
        <strain evidence="6 12">WAL8669</strain>
    </source>
</reference>
<dbReference type="Proteomes" id="UP000436825">
    <property type="component" value="Unassembled WGS sequence"/>
</dbReference>
<dbReference type="Proteomes" id="UP000284785">
    <property type="component" value="Unassembled WGS sequence"/>
</dbReference>